<dbReference type="PANTHER" id="PTHR42983">
    <property type="entry name" value="DINITROGENASE IRON-MOLYBDENUM COFACTOR PROTEIN-RELATED"/>
    <property type="match status" value="1"/>
</dbReference>
<dbReference type="InterPro" id="IPR033913">
    <property type="entry name" value="MTH1175_dom"/>
</dbReference>
<dbReference type="InterPro" id="IPR036105">
    <property type="entry name" value="DiNase_FeMo-co_biosyn_sf"/>
</dbReference>
<accession>A0A1M7RQC5</accession>
<evidence type="ECO:0000313" key="2">
    <source>
        <dbReference type="EMBL" id="SHN48567.1"/>
    </source>
</evidence>
<evidence type="ECO:0000313" key="3">
    <source>
        <dbReference type="Proteomes" id="UP000186469"/>
    </source>
</evidence>
<reference evidence="2 3" key="1">
    <citation type="submission" date="2016-12" db="EMBL/GenBank/DDBJ databases">
        <authorList>
            <person name="Song W.-J."/>
            <person name="Kurnit D.M."/>
        </authorList>
    </citation>
    <scope>NUCLEOTIDE SEQUENCE [LARGE SCALE GENOMIC DNA]</scope>
    <source>
        <strain evidence="2 3">DSM 11393</strain>
    </source>
</reference>
<feature type="domain" description="Dinitrogenase iron-molybdenum cofactor biosynthesis" evidence="1">
    <location>
        <begin position="22"/>
        <end position="108"/>
    </location>
</feature>
<dbReference type="PANTHER" id="PTHR42983:SF1">
    <property type="entry name" value="IRON-MOLYBDENUM PROTEIN"/>
    <property type="match status" value="1"/>
</dbReference>
<dbReference type="InterPro" id="IPR003731">
    <property type="entry name" value="Di-Nase_FeMo-co_biosynth"/>
</dbReference>
<organism evidence="2 3">
    <name type="scientific">Desulfovibrio litoralis DSM 11393</name>
    <dbReference type="NCBI Taxonomy" id="1121455"/>
    <lineage>
        <taxon>Bacteria</taxon>
        <taxon>Pseudomonadati</taxon>
        <taxon>Thermodesulfobacteriota</taxon>
        <taxon>Desulfovibrionia</taxon>
        <taxon>Desulfovibrionales</taxon>
        <taxon>Desulfovibrionaceae</taxon>
        <taxon>Desulfovibrio</taxon>
    </lineage>
</organism>
<dbReference type="SUPFAM" id="SSF53146">
    <property type="entry name" value="Nitrogenase accessory factor-like"/>
    <property type="match status" value="1"/>
</dbReference>
<proteinExistence type="predicted"/>
<dbReference type="Proteomes" id="UP000186469">
    <property type="component" value="Unassembled WGS sequence"/>
</dbReference>
<sequence>MNNLRIAIPSNNPGGLDAGMGMHFGHCDIYTIVDIEGGAVKTVSTLENVPHVQGGCLAPVQHLASHNVKALLAGGMGMRPLMGFRQVGIDAYFAGSFATVGQAVQAFIDGKLPAFSTEFTCGGGK</sequence>
<dbReference type="EMBL" id="FRDI01000002">
    <property type="protein sequence ID" value="SHN48567.1"/>
    <property type="molecule type" value="Genomic_DNA"/>
</dbReference>
<keyword evidence="3" id="KW-1185">Reference proteome</keyword>
<dbReference type="Pfam" id="PF02579">
    <property type="entry name" value="Nitro_FeMo-Co"/>
    <property type="match status" value="1"/>
</dbReference>
<dbReference type="STRING" id="1121455.SAMN02745728_00008"/>
<dbReference type="RefSeq" id="WP_072695258.1">
    <property type="nucleotide sequence ID" value="NZ_FRDI01000002.1"/>
</dbReference>
<name>A0A1M7RQC5_9BACT</name>
<evidence type="ECO:0000259" key="1">
    <source>
        <dbReference type="Pfam" id="PF02579"/>
    </source>
</evidence>
<dbReference type="CDD" id="cd00851">
    <property type="entry name" value="MTH1175"/>
    <property type="match status" value="1"/>
</dbReference>
<protein>
    <submittedName>
        <fullName evidence="2">Predicted Fe-Mo cluster-binding protein, NifX family</fullName>
    </submittedName>
</protein>
<dbReference type="AlphaFoldDB" id="A0A1M7RQC5"/>
<dbReference type="Gene3D" id="3.30.420.130">
    <property type="entry name" value="Dinitrogenase iron-molybdenum cofactor biosynthesis domain"/>
    <property type="match status" value="1"/>
</dbReference>
<gene>
    <name evidence="2" type="ORF">SAMN02745728_00008</name>
</gene>
<dbReference type="OrthoDB" id="280278at2"/>